<dbReference type="PANTHER" id="PTHR11739:SF8">
    <property type="entry name" value="CITRATE SYNTHASE, MITOCHONDRIAL"/>
    <property type="match status" value="1"/>
</dbReference>
<dbReference type="Gene3D" id="1.10.230.10">
    <property type="entry name" value="Cytochrome P450-Terp, domain 2"/>
    <property type="match status" value="1"/>
</dbReference>
<evidence type="ECO:0000256" key="1">
    <source>
        <dbReference type="ARBA" id="ARBA00005163"/>
    </source>
</evidence>
<organism evidence="6 7">
    <name type="scientific">Candidatus Glassbacteria bacterium GWA2_58_10</name>
    <dbReference type="NCBI Taxonomy" id="1817865"/>
    <lineage>
        <taxon>Bacteria</taxon>
        <taxon>Candidatus Glassiibacteriota</taxon>
    </lineage>
</organism>
<dbReference type="EC" id="2.3.3.16" evidence="3"/>
<dbReference type="EMBL" id="MFIV01000245">
    <property type="protein sequence ID" value="OGF96959.1"/>
    <property type="molecule type" value="Genomic_DNA"/>
</dbReference>
<name>A0A1F5YA78_9BACT</name>
<dbReference type="UniPathway" id="UPA00223"/>
<comment type="caution">
    <text evidence="6">The sequence shown here is derived from an EMBL/GenBank/DDBJ whole genome shotgun (WGS) entry which is preliminary data.</text>
</comment>
<dbReference type="AlphaFoldDB" id="A0A1F5YA78"/>
<dbReference type="NCBIfam" id="NF007128">
    <property type="entry name" value="PRK09569.1"/>
    <property type="match status" value="1"/>
</dbReference>
<dbReference type="PRINTS" id="PR00143">
    <property type="entry name" value="CITRTSNTHASE"/>
</dbReference>
<dbReference type="InterPro" id="IPR019810">
    <property type="entry name" value="Citrate_synthase_AS"/>
</dbReference>
<evidence type="ECO:0000256" key="4">
    <source>
        <dbReference type="ARBA" id="ARBA00022679"/>
    </source>
</evidence>
<dbReference type="InterPro" id="IPR036969">
    <property type="entry name" value="Citrate_synthase_sf"/>
</dbReference>
<dbReference type="Proteomes" id="UP000176992">
    <property type="component" value="Unassembled WGS sequence"/>
</dbReference>
<dbReference type="Pfam" id="PF00285">
    <property type="entry name" value="Citrate_synt"/>
    <property type="match status" value="1"/>
</dbReference>
<reference evidence="6 7" key="1">
    <citation type="journal article" date="2016" name="Nat. Commun.">
        <title>Thousands of microbial genomes shed light on interconnected biogeochemical processes in an aquifer system.</title>
        <authorList>
            <person name="Anantharaman K."/>
            <person name="Brown C.T."/>
            <person name="Hug L.A."/>
            <person name="Sharon I."/>
            <person name="Castelle C.J."/>
            <person name="Probst A.J."/>
            <person name="Thomas B.C."/>
            <person name="Singh A."/>
            <person name="Wilkins M.J."/>
            <person name="Karaoz U."/>
            <person name="Brodie E.L."/>
            <person name="Williams K.H."/>
            <person name="Hubbard S.S."/>
            <person name="Banfield J.F."/>
        </authorList>
    </citation>
    <scope>NUCLEOTIDE SEQUENCE [LARGE SCALE GENOMIC DNA]</scope>
</reference>
<proteinExistence type="inferred from homology"/>
<dbReference type="GO" id="GO:0005975">
    <property type="term" value="P:carbohydrate metabolic process"/>
    <property type="evidence" value="ECO:0007669"/>
    <property type="project" value="TreeGrafter"/>
</dbReference>
<evidence type="ECO:0000256" key="3">
    <source>
        <dbReference type="ARBA" id="ARBA00012972"/>
    </source>
</evidence>
<dbReference type="InterPro" id="IPR016142">
    <property type="entry name" value="Citrate_synth-like_lrg_a-sub"/>
</dbReference>
<dbReference type="PANTHER" id="PTHR11739">
    <property type="entry name" value="CITRATE SYNTHASE"/>
    <property type="match status" value="1"/>
</dbReference>
<accession>A0A1F5YA78</accession>
<dbReference type="GO" id="GO:0006099">
    <property type="term" value="P:tricarboxylic acid cycle"/>
    <property type="evidence" value="ECO:0007669"/>
    <property type="project" value="UniProtKB-UniPathway"/>
</dbReference>
<dbReference type="SUPFAM" id="SSF48256">
    <property type="entry name" value="Citrate synthase"/>
    <property type="match status" value="1"/>
</dbReference>
<comment type="similarity">
    <text evidence="2 5">Belongs to the citrate synthase family.</text>
</comment>
<dbReference type="GO" id="GO:0036440">
    <property type="term" value="F:citrate synthase activity"/>
    <property type="evidence" value="ECO:0007669"/>
    <property type="project" value="UniProtKB-EC"/>
</dbReference>
<dbReference type="InterPro" id="IPR002020">
    <property type="entry name" value="Citrate_synthase"/>
</dbReference>
<dbReference type="PROSITE" id="PS00480">
    <property type="entry name" value="CITRATE_SYNTHASE"/>
    <property type="match status" value="1"/>
</dbReference>
<gene>
    <name evidence="6" type="ORF">A2Z86_05810</name>
</gene>
<protein>
    <recommendedName>
        <fullName evidence="3">citrate synthase (unknown stereospecificity)</fullName>
        <ecNumber evidence="3">2.3.3.16</ecNumber>
    </recommendedName>
</protein>
<evidence type="ECO:0000256" key="5">
    <source>
        <dbReference type="RuleBase" id="RU003406"/>
    </source>
</evidence>
<comment type="pathway">
    <text evidence="1">Carbohydrate metabolism; tricarboxylic acid cycle.</text>
</comment>
<evidence type="ECO:0000313" key="7">
    <source>
        <dbReference type="Proteomes" id="UP000176992"/>
    </source>
</evidence>
<evidence type="ECO:0000313" key="6">
    <source>
        <dbReference type="EMBL" id="OGF96959.1"/>
    </source>
</evidence>
<dbReference type="InterPro" id="IPR016143">
    <property type="entry name" value="Citrate_synth-like_sm_a-sub"/>
</dbReference>
<sequence>MSKIKEKLSHKIPQLREEIQELLKNYGDKVVSEVTFQQMFGGMRGVKSLLCETSIVDPDKGLIVRGHPIIELVDRLPEEVFYLLLLGELPGKAELEDFQKTLKSYDPLEDYVWKVLKALPKDTHPMAMLSIGILALERKSIFRKKYDEGMHKTDYWDPMLEDSITLLAHLPELAAGIYRIHTGKGDLIKPDKNLDWGGNYAYMLGLPDPKGRFADLMRLYLVLHCDHESGNVSAMTTHVVGSALSDAYYSVSGGLNGLAGPLHGLANQESLAFLREIHDKFKGVPSDEQLKQFCLDTLKSGKVIPGYGHAVLRQTDPRFTAFHNFGLKHCGHDEIFRIVDRLFAVVPGVLIGQGKAKSPYPNVDAGSGALLWHYGLKEFDYYTVLFGVSRAMGLLSQLVISRAIGAPIFRPKSVSLDWVKKTFGA</sequence>
<evidence type="ECO:0000256" key="2">
    <source>
        <dbReference type="ARBA" id="ARBA00010566"/>
    </source>
</evidence>
<dbReference type="Gene3D" id="1.10.580.10">
    <property type="entry name" value="Citrate Synthase, domain 1"/>
    <property type="match status" value="1"/>
</dbReference>
<keyword evidence="4 5" id="KW-0808">Transferase</keyword>